<name>A0A518CQN4_9PLAN</name>
<dbReference type="Proteomes" id="UP000317178">
    <property type="component" value="Chromosome"/>
</dbReference>
<evidence type="ECO:0000256" key="2">
    <source>
        <dbReference type="SAM" id="Phobius"/>
    </source>
</evidence>
<feature type="region of interest" description="Disordered" evidence="1">
    <location>
        <begin position="1107"/>
        <end position="1134"/>
    </location>
</feature>
<protein>
    <submittedName>
        <fullName evidence="3">Uncharacterized protein</fullName>
    </submittedName>
</protein>
<accession>A0A518CQN4</accession>
<keyword evidence="2" id="KW-0472">Membrane</keyword>
<feature type="compositionally biased region" description="Basic and acidic residues" evidence="1">
    <location>
        <begin position="1122"/>
        <end position="1134"/>
    </location>
</feature>
<feature type="transmembrane region" description="Helical" evidence="2">
    <location>
        <begin position="1064"/>
        <end position="1082"/>
    </location>
</feature>
<evidence type="ECO:0000313" key="3">
    <source>
        <dbReference type="EMBL" id="QDU81538.1"/>
    </source>
</evidence>
<reference evidence="3 4" key="1">
    <citation type="submission" date="2019-02" db="EMBL/GenBank/DDBJ databases">
        <title>Deep-cultivation of Planctomycetes and their phenomic and genomic characterization uncovers novel biology.</title>
        <authorList>
            <person name="Wiegand S."/>
            <person name="Jogler M."/>
            <person name="Boedeker C."/>
            <person name="Pinto D."/>
            <person name="Vollmers J."/>
            <person name="Rivas-Marin E."/>
            <person name="Kohn T."/>
            <person name="Peeters S.H."/>
            <person name="Heuer A."/>
            <person name="Rast P."/>
            <person name="Oberbeckmann S."/>
            <person name="Bunk B."/>
            <person name="Jeske O."/>
            <person name="Meyerdierks A."/>
            <person name="Storesund J.E."/>
            <person name="Kallscheuer N."/>
            <person name="Luecker S."/>
            <person name="Lage O.M."/>
            <person name="Pohl T."/>
            <person name="Merkel B.J."/>
            <person name="Hornburger P."/>
            <person name="Mueller R.-W."/>
            <person name="Bruemmer F."/>
            <person name="Labrenz M."/>
            <person name="Spormann A.M."/>
            <person name="Op den Camp H."/>
            <person name="Overmann J."/>
            <person name="Amann R."/>
            <person name="Jetten M.S.M."/>
            <person name="Mascher T."/>
            <person name="Medema M.H."/>
            <person name="Devos D.P."/>
            <person name="Kaster A.-K."/>
            <person name="Ovreas L."/>
            <person name="Rohde M."/>
            <person name="Galperin M.Y."/>
            <person name="Jogler C."/>
        </authorList>
    </citation>
    <scope>NUCLEOTIDE SEQUENCE [LARGE SCALE GENOMIC DNA]</scope>
    <source>
        <strain evidence="3 4">Pla110</strain>
    </source>
</reference>
<feature type="transmembrane region" description="Helical" evidence="2">
    <location>
        <begin position="1016"/>
        <end position="1034"/>
    </location>
</feature>
<evidence type="ECO:0000256" key="1">
    <source>
        <dbReference type="SAM" id="MobiDB-lite"/>
    </source>
</evidence>
<keyword evidence="2" id="KW-0812">Transmembrane</keyword>
<proteinExistence type="predicted"/>
<dbReference type="KEGG" id="plon:Pla110_32800"/>
<dbReference type="EMBL" id="CP036281">
    <property type="protein sequence ID" value="QDU81538.1"/>
    <property type="molecule type" value="Genomic_DNA"/>
</dbReference>
<feature type="transmembrane region" description="Helical" evidence="2">
    <location>
        <begin position="1041"/>
        <end position="1058"/>
    </location>
</feature>
<evidence type="ECO:0000313" key="4">
    <source>
        <dbReference type="Proteomes" id="UP000317178"/>
    </source>
</evidence>
<gene>
    <name evidence="3" type="ORF">Pla110_32800</name>
</gene>
<keyword evidence="2" id="KW-1133">Transmembrane helix</keyword>
<keyword evidence="4" id="KW-1185">Reference proteome</keyword>
<dbReference type="AlphaFoldDB" id="A0A518CQN4"/>
<organism evidence="3 4">
    <name type="scientific">Polystyrenella longa</name>
    <dbReference type="NCBI Taxonomy" id="2528007"/>
    <lineage>
        <taxon>Bacteria</taxon>
        <taxon>Pseudomonadati</taxon>
        <taxon>Planctomycetota</taxon>
        <taxon>Planctomycetia</taxon>
        <taxon>Planctomycetales</taxon>
        <taxon>Planctomycetaceae</taxon>
        <taxon>Polystyrenella</taxon>
    </lineage>
</organism>
<sequence>MQPRTNTLRSVTGSILALGLIGFLLSGPLFGQDEEETTSNPVSAEKLNENNEEEWEDVIFIPFKNLKQALQDQSQVIVPYLEYLKLKALEQQSTKTTALLQKAEYATRIEEDTARVSATLQFQVWGEKEVTFPLSTGNAALGEVSSEQGDIYLQSPMAGTTELVFPAAGNYTVKLEMMVQVQKGTEGKSFVLNIPSSSVTQFDLTINEERQKIDVQPNAVPVGTTSQAGETRFRSHLKPTNQITVSWHPEAGSRPEMNLLTSVDQKQEITIEGEVVLTKAELMYEILRGEMDQLQIAIPLSHQLLDIEAPGTNLKDWSIRKEENRQVIDVSFLSPLESKLTLVLQTERPLDEGNLQLLGASPDGESFSIQAIGAVRERGEVIVKAAGSLDLTVTKQDGVSRFRQNVSENDLGFRFFRPDATLVVSVKQIQPRVLATLTHQSKIQEESVETRVYAQFQIEREGLFEIEFNVPEGLNVQYVNGNGVTEHRFDEDARVLHVFFSQKTKGQVVLDIGTTQFFEEVAPDVDYFLSLIEALNVEKEEGTVSLYSSPSIDIQVLENDLFGLLPNTFIENKMIPQTPNLPLSHSWRYKERPVEVYFFVKPKPALVTATTSSLIDVQDELIRVQSEINYSIQHAGVESFLVAVPESVSEKVRITPATESSQHFQQAVPHGEPVDGWQTWLITAQQPVLGNFKLNLSYDQPLPGEGPTAEGGLRKYVYEPVRLTQVTVPEDLEKDNPLPGSIRGEVQVKSARHLSVKGEASGGNVENIDVREVNLKQYPDATLAYQFFAEPVSLDLEIRKYEIQEVLQTVINKAGIEIVLATDATATYLCNYRVRSSERQRFAIELPQGARPVRVLVNGDDATLEKSDAEAKEGHDSYYLNVSRMTASDADFYVSIQFIWEMTEVPFSTAGGKLLLPLPMFDDQGSGALVQQTRVGIWVPREYSLLGEPDRFTRSRSIPFTFTFFNVRTPFSQKMSTWMGLPENQEIELPQTGNGFYYNSLEQVNRIELTWWQNSFYSWIISITVAIIGFVLLRTSWNNRITILLCAVLLMALCLLNYGDWVMFTLFAGRFGLLFLAMLWLFKTWQFYQTSTTEQIVPLDPVVATSSASGETAEVSPPVEEQPDRTDPDKPQGS</sequence>